<dbReference type="InterPro" id="IPR050570">
    <property type="entry name" value="Cell_wall_metabolism_enzyme"/>
</dbReference>
<dbReference type="eggNOG" id="COG3807">
    <property type="taxonomic scope" value="Bacteria"/>
</dbReference>
<dbReference type="OrthoDB" id="9810477at2"/>
<organism evidence="2 3">
    <name type="scientific">Owenweeksia hongkongensis (strain DSM 17368 / CIP 108786 / JCM 12287 / NRRL B-23963 / UST20020801)</name>
    <dbReference type="NCBI Taxonomy" id="926562"/>
    <lineage>
        <taxon>Bacteria</taxon>
        <taxon>Pseudomonadati</taxon>
        <taxon>Bacteroidota</taxon>
        <taxon>Flavobacteriia</taxon>
        <taxon>Flavobacteriales</taxon>
        <taxon>Owenweeksiaceae</taxon>
        <taxon>Owenweeksia</taxon>
    </lineage>
</organism>
<dbReference type="RefSeq" id="WP_014201974.1">
    <property type="nucleotide sequence ID" value="NC_016599.1"/>
</dbReference>
<evidence type="ECO:0000313" key="2">
    <source>
        <dbReference type="EMBL" id="AEV32618.1"/>
    </source>
</evidence>
<dbReference type="Gene3D" id="2.30.30.40">
    <property type="entry name" value="SH3 Domains"/>
    <property type="match status" value="1"/>
</dbReference>
<dbReference type="PROSITE" id="PS51257">
    <property type="entry name" value="PROKAR_LIPOPROTEIN"/>
    <property type="match status" value="1"/>
</dbReference>
<dbReference type="HOGENOM" id="CLU_043275_0_0_10"/>
<gene>
    <name evidence="2" type="ordered locus">Oweho_1630</name>
</gene>
<dbReference type="PANTHER" id="PTHR21666:SF268">
    <property type="entry name" value="PEPTIDASE M23 DOMAIN-CONTAINING PROTEIN"/>
    <property type="match status" value="1"/>
</dbReference>
<evidence type="ECO:0000313" key="3">
    <source>
        <dbReference type="Proteomes" id="UP000005631"/>
    </source>
</evidence>
<dbReference type="Proteomes" id="UP000005631">
    <property type="component" value="Chromosome"/>
</dbReference>
<dbReference type="Pfam" id="PF08239">
    <property type="entry name" value="SH3_3"/>
    <property type="match status" value="1"/>
</dbReference>
<dbReference type="Gene3D" id="2.70.70.10">
    <property type="entry name" value="Glucose Permease (Domain IIA)"/>
    <property type="match status" value="1"/>
</dbReference>
<dbReference type="GO" id="GO:0004222">
    <property type="term" value="F:metalloendopeptidase activity"/>
    <property type="evidence" value="ECO:0007669"/>
    <property type="project" value="TreeGrafter"/>
</dbReference>
<accession>G8QZX8</accession>
<dbReference type="InterPro" id="IPR003646">
    <property type="entry name" value="SH3-like_bac-type"/>
</dbReference>
<name>G8QZX8_OWEHD</name>
<dbReference type="EMBL" id="CP003156">
    <property type="protein sequence ID" value="AEV32618.1"/>
    <property type="molecule type" value="Genomic_DNA"/>
</dbReference>
<sequence length="434" mass="47842">MKTRVFQKFTFIVTIIFLAQSCGRNSLSFLAGKQSAYEEYSGKLDRAGLYKTSVGLAWQASGSQSLVEALESDVPFAFSTLFRAKEVKAVAWKFNLPRGQSIKLSMDFNAKDSSLVFADIFEESGLNNVGWFTSEDGSYSFESKKSQTYILRIQPELFAEGNLTLTVEKAPTYAVFPIYGKDASSVQSFWGAPRGGGARKHEGIDIFAARGTPVLAPVDGVVSSVRDRGLGGKQVWLRDAERGFNLYFAHLDSQLVSFGQRLKAGDTLGLVGNTGNARFTPPHLHFGIYSGGAFDPFPMVDNRNQKAEISDLNVDDFVLNIKGAKANFRNKPTTKSDILNTLENGNPVKVIGAQGSWYRVETPNLQEGYIHASLVGAIKSEALEAKDLWVWSNPFQNPSDSLLINGELAKVGEFEGFAMLTDDYKNVYYSRVER</sequence>
<evidence type="ECO:0000259" key="1">
    <source>
        <dbReference type="SMART" id="SM00287"/>
    </source>
</evidence>
<proteinExistence type="predicted"/>
<dbReference type="AlphaFoldDB" id="G8QZX8"/>
<dbReference type="InterPro" id="IPR011055">
    <property type="entry name" value="Dup_hybrid_motif"/>
</dbReference>
<protein>
    <submittedName>
        <fullName evidence="2">Metalloendopeptidase-like membrane protein</fullName>
    </submittedName>
</protein>
<dbReference type="Pfam" id="PF01551">
    <property type="entry name" value="Peptidase_M23"/>
    <property type="match status" value="1"/>
</dbReference>
<dbReference type="SMART" id="SM00287">
    <property type="entry name" value="SH3b"/>
    <property type="match status" value="1"/>
</dbReference>
<dbReference type="KEGG" id="oho:Oweho_1630"/>
<dbReference type="PATRIC" id="fig|926562.3.peg.1633"/>
<dbReference type="InterPro" id="IPR016047">
    <property type="entry name" value="M23ase_b-sheet_dom"/>
</dbReference>
<keyword evidence="3" id="KW-1185">Reference proteome</keyword>
<dbReference type="eggNOG" id="COG0739">
    <property type="taxonomic scope" value="Bacteria"/>
</dbReference>
<dbReference type="CDD" id="cd12797">
    <property type="entry name" value="M23_peptidase"/>
    <property type="match status" value="1"/>
</dbReference>
<dbReference type="PANTHER" id="PTHR21666">
    <property type="entry name" value="PEPTIDASE-RELATED"/>
    <property type="match status" value="1"/>
</dbReference>
<dbReference type="SUPFAM" id="SSF51261">
    <property type="entry name" value="Duplicated hybrid motif"/>
    <property type="match status" value="1"/>
</dbReference>
<dbReference type="STRING" id="926562.Oweho_1630"/>
<feature type="domain" description="SH3b" evidence="1">
    <location>
        <begin position="316"/>
        <end position="378"/>
    </location>
</feature>
<reference evidence="2 3" key="1">
    <citation type="journal article" date="2012" name="Stand. Genomic Sci.">
        <title>Genome sequence of the orange-pigmented seawater bacterium Owenweeksia hongkongensis type strain (UST20020801(T)).</title>
        <authorList>
            <person name="Riedel T."/>
            <person name="Held B."/>
            <person name="Nolan M."/>
            <person name="Lucas S."/>
            <person name="Lapidus A."/>
            <person name="Tice H."/>
            <person name="Del Rio T.G."/>
            <person name="Cheng J.F."/>
            <person name="Han C."/>
            <person name="Tapia R."/>
            <person name="Goodwin L.A."/>
            <person name="Pitluck S."/>
            <person name="Liolios K."/>
            <person name="Mavromatis K."/>
            <person name="Pagani I."/>
            <person name="Ivanova N."/>
            <person name="Mikhailova N."/>
            <person name="Pati A."/>
            <person name="Chen A."/>
            <person name="Palaniappan K."/>
            <person name="Rohde M."/>
            <person name="Tindall B.J."/>
            <person name="Detter J.C."/>
            <person name="Goker M."/>
            <person name="Woyke T."/>
            <person name="Bristow J."/>
            <person name="Eisen J.A."/>
            <person name="Markowitz V."/>
            <person name="Hugenholtz P."/>
            <person name="Klenk H.P."/>
            <person name="Kyrpides N.C."/>
        </authorList>
    </citation>
    <scope>NUCLEOTIDE SEQUENCE</scope>
    <source>
        <strain evidence="3">DSM 17368 / JCM 12287 / NRRL B-23963</strain>
    </source>
</reference>